<evidence type="ECO:0000256" key="4">
    <source>
        <dbReference type="ARBA" id="ARBA00023125"/>
    </source>
</evidence>
<dbReference type="NCBIfam" id="TIGR03384">
    <property type="entry name" value="betaine_BetI"/>
    <property type="match status" value="1"/>
</dbReference>
<keyword evidence="5 7" id="KW-0804">Transcription</keyword>
<evidence type="ECO:0000313" key="11">
    <source>
        <dbReference type="Proteomes" id="UP000218896"/>
    </source>
</evidence>
<evidence type="ECO:0000259" key="9">
    <source>
        <dbReference type="PROSITE" id="PS50977"/>
    </source>
</evidence>
<evidence type="ECO:0000256" key="2">
    <source>
        <dbReference type="ARBA" id="ARBA00022491"/>
    </source>
</evidence>
<dbReference type="InterPro" id="IPR009057">
    <property type="entry name" value="Homeodomain-like_sf"/>
</dbReference>
<evidence type="ECO:0000256" key="6">
    <source>
        <dbReference type="ARBA" id="ARBA00024936"/>
    </source>
</evidence>
<comment type="caution">
    <text evidence="10">The sequence shown here is derived from an EMBL/GenBank/DDBJ whole genome shotgun (WGS) entry which is preliminary data.</text>
</comment>
<evidence type="ECO:0000256" key="7">
    <source>
        <dbReference type="HAMAP-Rule" id="MF_00768"/>
    </source>
</evidence>
<keyword evidence="11" id="KW-1185">Reference proteome</keyword>
<feature type="DNA-binding region" description="H-T-H motif" evidence="7 8">
    <location>
        <begin position="31"/>
        <end position="50"/>
    </location>
</feature>
<dbReference type="PANTHER" id="PTHR30055">
    <property type="entry name" value="HTH-TYPE TRANSCRIPTIONAL REGULATOR RUTR"/>
    <property type="match status" value="1"/>
</dbReference>
<dbReference type="PRINTS" id="PR00455">
    <property type="entry name" value="HTHTETR"/>
</dbReference>
<proteinExistence type="inferred from homology"/>
<reference evidence="10 11" key="1">
    <citation type="submission" date="2017-08" db="EMBL/GenBank/DDBJ databases">
        <title>Halovibrio sewagensis sp. nov., isolated from wastewater of high salinity.</title>
        <authorList>
            <person name="Dong X."/>
            <person name="Zhang G."/>
        </authorList>
    </citation>
    <scope>NUCLEOTIDE SEQUENCE [LARGE SCALE GENOMIC DNA]</scope>
    <source>
        <strain evidence="10 11">YL5-2</strain>
    </source>
</reference>
<dbReference type="RefSeq" id="WP_095615954.1">
    <property type="nucleotide sequence ID" value="NZ_NSKD01000001.1"/>
</dbReference>
<keyword evidence="2 7" id="KW-0678">Repressor</keyword>
<dbReference type="Proteomes" id="UP000218896">
    <property type="component" value="Unassembled WGS sequence"/>
</dbReference>
<evidence type="ECO:0000256" key="8">
    <source>
        <dbReference type="PROSITE-ProRule" id="PRU00335"/>
    </source>
</evidence>
<name>A0A2A2FAV2_9GAMM</name>
<dbReference type="SUPFAM" id="SSF48498">
    <property type="entry name" value="Tetracyclin repressor-like, C-terminal domain"/>
    <property type="match status" value="1"/>
</dbReference>
<dbReference type="InterPro" id="IPR001647">
    <property type="entry name" value="HTH_TetR"/>
</dbReference>
<accession>A0A2A2FAV2</accession>
<dbReference type="GO" id="GO:0045892">
    <property type="term" value="P:negative regulation of DNA-templated transcription"/>
    <property type="evidence" value="ECO:0007669"/>
    <property type="project" value="UniProtKB-UniRule"/>
</dbReference>
<protein>
    <recommendedName>
        <fullName evidence="7">HTH-type transcriptional regulator BetI</fullName>
    </recommendedName>
</protein>
<dbReference type="GO" id="GO:0003700">
    <property type="term" value="F:DNA-binding transcription factor activity"/>
    <property type="evidence" value="ECO:0007669"/>
    <property type="project" value="UniProtKB-UniRule"/>
</dbReference>
<dbReference type="GO" id="GO:0019285">
    <property type="term" value="P:glycine betaine biosynthetic process from choline"/>
    <property type="evidence" value="ECO:0007669"/>
    <property type="project" value="UniProtKB-UniRule"/>
</dbReference>
<evidence type="ECO:0000256" key="5">
    <source>
        <dbReference type="ARBA" id="ARBA00023163"/>
    </source>
</evidence>
<dbReference type="AlphaFoldDB" id="A0A2A2FAV2"/>
<comment type="pathway">
    <text evidence="1 7">Amine and polyamine biosynthesis; betaine biosynthesis via choline pathway [regulation].</text>
</comment>
<organism evidence="10 11">
    <name type="scientific">Halovibrio salipaludis</name>
    <dbReference type="NCBI Taxonomy" id="2032626"/>
    <lineage>
        <taxon>Bacteria</taxon>
        <taxon>Pseudomonadati</taxon>
        <taxon>Pseudomonadota</taxon>
        <taxon>Gammaproteobacteria</taxon>
        <taxon>Oceanospirillales</taxon>
        <taxon>Halomonadaceae</taxon>
        <taxon>Halovibrio</taxon>
    </lineage>
</organism>
<dbReference type="EMBL" id="NSKD01000001">
    <property type="protein sequence ID" value="PAU81854.1"/>
    <property type="molecule type" value="Genomic_DNA"/>
</dbReference>
<dbReference type="HAMAP" id="MF_00768">
    <property type="entry name" value="HTH_type_BetI"/>
    <property type="match status" value="1"/>
</dbReference>
<dbReference type="PANTHER" id="PTHR30055:SF234">
    <property type="entry name" value="HTH-TYPE TRANSCRIPTIONAL REGULATOR BETI"/>
    <property type="match status" value="1"/>
</dbReference>
<feature type="domain" description="HTH tetR-type" evidence="9">
    <location>
        <begin position="8"/>
        <end position="68"/>
    </location>
</feature>
<comment type="function">
    <text evidence="6">Repressor involved in the biosynthesis of the osmoprotectant glycine betaine. It represses transcription of the choline transporter BetT and the genes of BetAB involved in the synthesis of glycine betaine.</text>
</comment>
<dbReference type="OrthoDB" id="7618612at2"/>
<sequence>MPKVGVQEERRRQLIEATLEVVGELGLQSATIGAISRTAGMSSGLISHYFGGKQALIEATLRQLLEELKLALIEHTGAGTLTPQQRLVAIVEANFSDFQRSTAATRTWLSFWARAMHEPGLARLQHINNRRLYSNLCYSFRQLLPVEAARSAAKQTAALIDGFWLRSALWPDQEEGFRESEKLCQAFINDILTQHGVEPCH</sequence>
<dbReference type="NCBIfam" id="NF001978">
    <property type="entry name" value="PRK00767.1"/>
    <property type="match status" value="1"/>
</dbReference>
<dbReference type="Gene3D" id="1.10.357.10">
    <property type="entry name" value="Tetracycline Repressor, domain 2"/>
    <property type="match status" value="1"/>
</dbReference>
<evidence type="ECO:0000256" key="3">
    <source>
        <dbReference type="ARBA" id="ARBA00023015"/>
    </source>
</evidence>
<comment type="function">
    <text evidence="7">Repressor involved in choline regulation of the bet genes.</text>
</comment>
<keyword evidence="3 7" id="KW-0805">Transcription regulation</keyword>
<evidence type="ECO:0000313" key="10">
    <source>
        <dbReference type="EMBL" id="PAU81854.1"/>
    </source>
</evidence>
<dbReference type="Pfam" id="PF00440">
    <property type="entry name" value="TetR_N"/>
    <property type="match status" value="1"/>
</dbReference>
<dbReference type="Pfam" id="PF13977">
    <property type="entry name" value="TetR_C_6"/>
    <property type="match status" value="1"/>
</dbReference>
<dbReference type="SUPFAM" id="SSF46689">
    <property type="entry name" value="Homeodomain-like"/>
    <property type="match status" value="1"/>
</dbReference>
<dbReference type="GO" id="GO:0000976">
    <property type="term" value="F:transcription cis-regulatory region binding"/>
    <property type="evidence" value="ECO:0007669"/>
    <property type="project" value="TreeGrafter"/>
</dbReference>
<dbReference type="InterPro" id="IPR050109">
    <property type="entry name" value="HTH-type_TetR-like_transc_reg"/>
</dbReference>
<dbReference type="InterPro" id="IPR036271">
    <property type="entry name" value="Tet_transcr_reg_TetR-rel_C_sf"/>
</dbReference>
<dbReference type="InterPro" id="IPR017757">
    <property type="entry name" value="Tscrpt_rep_BetI"/>
</dbReference>
<keyword evidence="4 7" id="KW-0238">DNA-binding</keyword>
<evidence type="ECO:0000256" key="1">
    <source>
        <dbReference type="ARBA" id="ARBA00004719"/>
    </source>
</evidence>
<dbReference type="InterPro" id="IPR039538">
    <property type="entry name" value="BetI_C"/>
</dbReference>
<gene>
    <name evidence="7" type="primary">betI</name>
    <name evidence="10" type="ORF">CK501_01500</name>
</gene>
<dbReference type="UniPathway" id="UPA00529"/>
<dbReference type="PROSITE" id="PS50977">
    <property type="entry name" value="HTH_TETR_2"/>
    <property type="match status" value="1"/>
</dbReference>